<comment type="caution">
    <text evidence="2">The sequence shown here is derived from an EMBL/GenBank/DDBJ whole genome shotgun (WGS) entry which is preliminary data.</text>
</comment>
<evidence type="ECO:0000256" key="1">
    <source>
        <dbReference type="SAM" id="Phobius"/>
    </source>
</evidence>
<protein>
    <submittedName>
        <fullName evidence="2">Uncharacterized protein</fullName>
    </submittedName>
</protein>
<accession>A0A498JR92</accession>
<reference evidence="2 3" key="1">
    <citation type="submission" date="2018-10" db="EMBL/GenBank/DDBJ databases">
        <title>A high-quality apple genome assembly.</title>
        <authorList>
            <person name="Hu J."/>
        </authorList>
    </citation>
    <scope>NUCLEOTIDE SEQUENCE [LARGE SCALE GENOMIC DNA]</scope>
    <source>
        <strain evidence="3">cv. HFTH1</strain>
        <tissue evidence="2">Young leaf</tissue>
    </source>
</reference>
<dbReference type="EMBL" id="RDQH01000331">
    <property type="protein sequence ID" value="RXH97437.1"/>
    <property type="molecule type" value="Genomic_DNA"/>
</dbReference>
<keyword evidence="1" id="KW-0472">Membrane</keyword>
<feature type="transmembrane region" description="Helical" evidence="1">
    <location>
        <begin position="80"/>
        <end position="102"/>
    </location>
</feature>
<evidence type="ECO:0000313" key="2">
    <source>
        <dbReference type="EMBL" id="RXH97437.1"/>
    </source>
</evidence>
<name>A0A498JR92_MALDO</name>
<gene>
    <name evidence="2" type="ORF">DVH24_007783</name>
</gene>
<evidence type="ECO:0000313" key="3">
    <source>
        <dbReference type="Proteomes" id="UP000290289"/>
    </source>
</evidence>
<organism evidence="2 3">
    <name type="scientific">Malus domestica</name>
    <name type="common">Apple</name>
    <name type="synonym">Pyrus malus</name>
    <dbReference type="NCBI Taxonomy" id="3750"/>
    <lineage>
        <taxon>Eukaryota</taxon>
        <taxon>Viridiplantae</taxon>
        <taxon>Streptophyta</taxon>
        <taxon>Embryophyta</taxon>
        <taxon>Tracheophyta</taxon>
        <taxon>Spermatophyta</taxon>
        <taxon>Magnoliopsida</taxon>
        <taxon>eudicotyledons</taxon>
        <taxon>Gunneridae</taxon>
        <taxon>Pentapetalae</taxon>
        <taxon>rosids</taxon>
        <taxon>fabids</taxon>
        <taxon>Rosales</taxon>
        <taxon>Rosaceae</taxon>
        <taxon>Amygdaloideae</taxon>
        <taxon>Maleae</taxon>
        <taxon>Malus</taxon>
    </lineage>
</organism>
<keyword evidence="3" id="KW-1185">Reference proteome</keyword>
<sequence length="104" mass="12260">MLSWTKNAFTSQVCCRCKMVVIVQVLVLDGFEYIGARCKMCCDATWQPILRNDSRIILLCDMLLYKYSRCTFQTYQSIKYYFLTIFVYCILIFVYSILMCICSS</sequence>
<proteinExistence type="predicted"/>
<keyword evidence="1" id="KW-1133">Transmembrane helix</keyword>
<dbReference type="Proteomes" id="UP000290289">
    <property type="component" value="Chromosome 5"/>
</dbReference>
<dbReference type="AlphaFoldDB" id="A0A498JR92"/>
<keyword evidence="1" id="KW-0812">Transmembrane</keyword>